<dbReference type="SUPFAM" id="SSF54403">
    <property type="entry name" value="Cystatin/monellin"/>
    <property type="match status" value="1"/>
</dbReference>
<keyword evidence="8" id="KW-1015">Disulfide bond</keyword>
<comment type="function">
    <text evidence="1">Could coordinate an aspect of bone turnover.</text>
</comment>
<proteinExistence type="inferred from homology"/>
<evidence type="ECO:0000256" key="2">
    <source>
        <dbReference type="ARBA" id="ARBA00004613"/>
    </source>
</evidence>
<evidence type="ECO:0000256" key="9">
    <source>
        <dbReference type="ARBA" id="ARBA00029627"/>
    </source>
</evidence>
<dbReference type="GeneID" id="103590109"/>
<evidence type="ECO:0000256" key="1">
    <source>
        <dbReference type="ARBA" id="ARBA00002371"/>
    </source>
</evidence>
<dbReference type="Proteomes" id="UP000694923">
    <property type="component" value="Unplaced"/>
</dbReference>
<feature type="signal peptide" evidence="10">
    <location>
        <begin position="1"/>
        <end position="23"/>
    </location>
</feature>
<name>A0ABM0QQ36_GALVR</name>
<evidence type="ECO:0000256" key="3">
    <source>
        <dbReference type="ARBA" id="ARBA00008576"/>
    </source>
</evidence>
<comment type="similarity">
    <text evidence="3">Belongs to the SPP2 family.</text>
</comment>
<evidence type="ECO:0000256" key="8">
    <source>
        <dbReference type="ARBA" id="ARBA00023157"/>
    </source>
</evidence>
<dbReference type="InterPro" id="IPR010892">
    <property type="entry name" value="Spp-24"/>
</dbReference>
<evidence type="ECO:0000256" key="10">
    <source>
        <dbReference type="SAM" id="SignalP"/>
    </source>
</evidence>
<keyword evidence="6" id="KW-0597">Phosphoprotein</keyword>
<sequence>MEKVAMKILIMFALGMNDWFCSGFPVYDYDPVSLREALGASVAKVNSQSLSAFLFRAFRSSLKTVEVLDEDNLIMNLVFNIRETTCRRESREDPSTCAFQGGYYVPTAVCRSTVQMSADQVQYVQVHCHWSSSSESDSSEEMIFGDMLGSPPWRNNYPLGLISDESRSEQFYDWSLEIMRRAFPPGNRRFPNYQHRARINTGFE</sequence>
<dbReference type="RefSeq" id="XP_008570477.1">
    <property type="nucleotide sequence ID" value="XM_008572255.1"/>
</dbReference>
<reference evidence="12" key="1">
    <citation type="submission" date="2025-08" db="UniProtKB">
        <authorList>
            <consortium name="RefSeq"/>
        </authorList>
    </citation>
    <scope>IDENTIFICATION</scope>
</reference>
<gene>
    <name evidence="12" type="primary">SPP2</name>
</gene>
<evidence type="ECO:0000313" key="12">
    <source>
        <dbReference type="RefSeq" id="XP_008570477.1"/>
    </source>
</evidence>
<organism evidence="11 12">
    <name type="scientific">Galeopterus variegatus</name>
    <name type="common">Malayan flying lemur</name>
    <name type="synonym">Cynocephalus variegatus</name>
    <dbReference type="NCBI Taxonomy" id="482537"/>
    <lineage>
        <taxon>Eukaryota</taxon>
        <taxon>Metazoa</taxon>
        <taxon>Chordata</taxon>
        <taxon>Craniata</taxon>
        <taxon>Vertebrata</taxon>
        <taxon>Euteleostomi</taxon>
        <taxon>Mammalia</taxon>
        <taxon>Eutheria</taxon>
        <taxon>Euarchontoglires</taxon>
        <taxon>Dermoptera</taxon>
        <taxon>Cynocephalidae</taxon>
        <taxon>Galeopterus</taxon>
    </lineage>
</organism>
<keyword evidence="7 10" id="KW-0732">Signal</keyword>
<accession>A0ABM0QQ36</accession>
<evidence type="ECO:0000256" key="4">
    <source>
        <dbReference type="ARBA" id="ARBA00020365"/>
    </source>
</evidence>
<dbReference type="PANTHER" id="PTHR15444:SF4">
    <property type="entry name" value="SECRETED PHOSPHOPROTEIN 24"/>
    <property type="match status" value="1"/>
</dbReference>
<protein>
    <recommendedName>
        <fullName evidence="4">Secreted phosphoprotein 24</fullName>
    </recommendedName>
    <alternativeName>
        <fullName evidence="9">Secreted phosphoprotein 2</fullName>
    </alternativeName>
</protein>
<dbReference type="InterPro" id="IPR046350">
    <property type="entry name" value="Cystatin_sf"/>
</dbReference>
<dbReference type="PANTHER" id="PTHR15444">
    <property type="entry name" value="SECRETED PHOSPHOPROTEIN 24"/>
    <property type="match status" value="1"/>
</dbReference>
<dbReference type="Gene3D" id="3.10.450.10">
    <property type="match status" value="1"/>
</dbReference>
<keyword evidence="5" id="KW-0964">Secreted</keyword>
<evidence type="ECO:0000256" key="7">
    <source>
        <dbReference type="ARBA" id="ARBA00022729"/>
    </source>
</evidence>
<comment type="subcellular location">
    <subcellularLocation>
        <location evidence="2">Secreted</location>
    </subcellularLocation>
</comment>
<dbReference type="Pfam" id="PF07448">
    <property type="entry name" value="Spp-24"/>
    <property type="match status" value="1"/>
</dbReference>
<evidence type="ECO:0000313" key="11">
    <source>
        <dbReference type="Proteomes" id="UP000694923"/>
    </source>
</evidence>
<keyword evidence="11" id="KW-1185">Reference proteome</keyword>
<evidence type="ECO:0000256" key="5">
    <source>
        <dbReference type="ARBA" id="ARBA00022525"/>
    </source>
</evidence>
<feature type="chain" id="PRO_5045706946" description="Secreted phosphoprotein 24" evidence="10">
    <location>
        <begin position="24"/>
        <end position="204"/>
    </location>
</feature>
<evidence type="ECO:0000256" key="6">
    <source>
        <dbReference type="ARBA" id="ARBA00022553"/>
    </source>
</evidence>